<evidence type="ECO:0000256" key="2">
    <source>
        <dbReference type="ARBA" id="ARBA00022692"/>
    </source>
</evidence>
<dbReference type="AlphaFoldDB" id="A0A1E3BRA4"/>
<feature type="transmembrane region" description="Helical" evidence="6">
    <location>
        <begin position="166"/>
        <end position="187"/>
    </location>
</feature>
<evidence type="ECO:0000259" key="7">
    <source>
        <dbReference type="PROSITE" id="PS50922"/>
    </source>
</evidence>
<accession>A0A1E3BRA4</accession>
<dbReference type="PROSITE" id="PS50922">
    <property type="entry name" value="TLC"/>
    <property type="match status" value="1"/>
</dbReference>
<feature type="transmembrane region" description="Helical" evidence="6">
    <location>
        <begin position="290"/>
        <end position="310"/>
    </location>
</feature>
<protein>
    <recommendedName>
        <fullName evidence="7">TLC domain-containing protein</fullName>
    </recommendedName>
</protein>
<proteinExistence type="predicted"/>
<evidence type="ECO:0000256" key="6">
    <source>
        <dbReference type="SAM" id="Phobius"/>
    </source>
</evidence>
<dbReference type="VEuPathDB" id="FungiDB:SI65_01016"/>
<sequence length="392" mass="44559">MLDPLPPPPSWLRNAVEPWALYFNLPTITDHIHEVILAFVFYQFIHSYLSPWLSPVLFPQHYPNFNKRTKLNWDVHVVSFVQSTVVCAAALWVLFTDKERKEMGALERVYGYTGACGLIQALATGYFIYDLYVSLVYVKMFGLGMVFHGVSALWVFALGFRPFVNFYTPVFILYELSSPFLNMHWFFDKVNMTGSKAQWYNGMALLSVFFSCRLVWGTWRSVHVYSDMWQALSQTWSATASSAPTLDPVNINANVFQIRDGNLCVDEACAKAQAEISKYSHYTAAGTPTWLVVTYILSNIVLNSLNYYWFSKMIETVLKRFRGPAAAPTKKEEKEGVKEEEEKDVVLDAAAKLEQEQDGLLLGEDQKASVLNSSTPNLVEDLRKRKVAAVPS</sequence>
<keyword evidence="4 5" id="KW-0472">Membrane</keyword>
<name>A0A1E3BRA4_ASPCR</name>
<dbReference type="PANTHER" id="PTHR13439:SF0">
    <property type="entry name" value="TOPOISOMERASE I DAMAGE AFFECTED PROTEIN 4"/>
    <property type="match status" value="1"/>
</dbReference>
<feature type="transmembrane region" description="Helical" evidence="6">
    <location>
        <begin position="199"/>
        <end position="219"/>
    </location>
</feature>
<dbReference type="InterPro" id="IPR006634">
    <property type="entry name" value="TLC-dom"/>
</dbReference>
<feature type="transmembrane region" description="Helical" evidence="6">
    <location>
        <begin position="35"/>
        <end position="54"/>
    </location>
</feature>
<feature type="transmembrane region" description="Helical" evidence="6">
    <location>
        <begin position="110"/>
        <end position="129"/>
    </location>
</feature>
<evidence type="ECO:0000313" key="9">
    <source>
        <dbReference type="Proteomes" id="UP000094569"/>
    </source>
</evidence>
<dbReference type="SMART" id="SM00724">
    <property type="entry name" value="TLC"/>
    <property type="match status" value="1"/>
</dbReference>
<evidence type="ECO:0000256" key="4">
    <source>
        <dbReference type="ARBA" id="ARBA00023136"/>
    </source>
</evidence>
<keyword evidence="9" id="KW-1185">Reference proteome</keyword>
<dbReference type="PANTHER" id="PTHR13439">
    <property type="entry name" value="CT120 PROTEIN"/>
    <property type="match status" value="1"/>
</dbReference>
<keyword evidence="2 5" id="KW-0812">Transmembrane</keyword>
<feature type="domain" description="TLC" evidence="7">
    <location>
        <begin position="68"/>
        <end position="322"/>
    </location>
</feature>
<dbReference type="OrthoDB" id="10266980at2759"/>
<feature type="transmembrane region" description="Helical" evidence="6">
    <location>
        <begin position="75"/>
        <end position="95"/>
    </location>
</feature>
<organism evidence="8 9">
    <name type="scientific">Aspergillus cristatus</name>
    <name type="common">Chinese Fuzhuan brick tea-fermentation fungus</name>
    <name type="synonym">Eurotium cristatum</name>
    <dbReference type="NCBI Taxonomy" id="573508"/>
    <lineage>
        <taxon>Eukaryota</taxon>
        <taxon>Fungi</taxon>
        <taxon>Dikarya</taxon>
        <taxon>Ascomycota</taxon>
        <taxon>Pezizomycotina</taxon>
        <taxon>Eurotiomycetes</taxon>
        <taxon>Eurotiomycetidae</taxon>
        <taxon>Eurotiales</taxon>
        <taxon>Aspergillaceae</taxon>
        <taxon>Aspergillus</taxon>
        <taxon>Aspergillus subgen. Aspergillus</taxon>
    </lineage>
</organism>
<evidence type="ECO:0000256" key="5">
    <source>
        <dbReference type="PROSITE-ProRule" id="PRU00205"/>
    </source>
</evidence>
<dbReference type="EMBL" id="JXNT01000001">
    <property type="protein sequence ID" value="ODM23427.1"/>
    <property type="molecule type" value="Genomic_DNA"/>
</dbReference>
<dbReference type="GO" id="GO:0055088">
    <property type="term" value="P:lipid homeostasis"/>
    <property type="evidence" value="ECO:0007669"/>
    <property type="project" value="TreeGrafter"/>
</dbReference>
<dbReference type="InterPro" id="IPR050846">
    <property type="entry name" value="TLCD"/>
</dbReference>
<evidence type="ECO:0000256" key="1">
    <source>
        <dbReference type="ARBA" id="ARBA00004141"/>
    </source>
</evidence>
<dbReference type="GO" id="GO:0016020">
    <property type="term" value="C:membrane"/>
    <property type="evidence" value="ECO:0007669"/>
    <property type="project" value="UniProtKB-SubCell"/>
</dbReference>
<dbReference type="Pfam" id="PF03798">
    <property type="entry name" value="TRAM_LAG1_CLN8"/>
    <property type="match status" value="1"/>
</dbReference>
<feature type="transmembrane region" description="Helical" evidence="6">
    <location>
        <begin position="141"/>
        <end position="160"/>
    </location>
</feature>
<dbReference type="Proteomes" id="UP000094569">
    <property type="component" value="Unassembled WGS sequence"/>
</dbReference>
<gene>
    <name evidence="8" type="ORF">SI65_01016</name>
</gene>
<comment type="caution">
    <text evidence="8">The sequence shown here is derived from an EMBL/GenBank/DDBJ whole genome shotgun (WGS) entry which is preliminary data.</text>
</comment>
<reference evidence="8 9" key="1">
    <citation type="journal article" date="2016" name="BMC Genomics">
        <title>Comparative genomic and transcriptomic analyses of the Fuzhuan brick tea-fermentation fungus Aspergillus cristatus.</title>
        <authorList>
            <person name="Ge Y."/>
            <person name="Wang Y."/>
            <person name="Liu Y."/>
            <person name="Tan Y."/>
            <person name="Ren X."/>
            <person name="Zhang X."/>
            <person name="Hyde K.D."/>
            <person name="Liu Y."/>
            <person name="Liu Z."/>
        </authorList>
    </citation>
    <scope>NUCLEOTIDE SEQUENCE [LARGE SCALE GENOMIC DNA]</scope>
    <source>
        <strain evidence="8 9">GZAAS20.1005</strain>
    </source>
</reference>
<dbReference type="STRING" id="573508.A0A1E3BRA4"/>
<dbReference type="GO" id="GO:0005783">
    <property type="term" value="C:endoplasmic reticulum"/>
    <property type="evidence" value="ECO:0007669"/>
    <property type="project" value="TreeGrafter"/>
</dbReference>
<evidence type="ECO:0000256" key="3">
    <source>
        <dbReference type="ARBA" id="ARBA00022989"/>
    </source>
</evidence>
<comment type="subcellular location">
    <subcellularLocation>
        <location evidence="1">Membrane</location>
        <topology evidence="1">Multi-pass membrane protein</topology>
    </subcellularLocation>
</comment>
<evidence type="ECO:0000313" key="8">
    <source>
        <dbReference type="EMBL" id="ODM23427.1"/>
    </source>
</evidence>
<keyword evidence="3 6" id="KW-1133">Transmembrane helix</keyword>